<dbReference type="InterPro" id="IPR025857">
    <property type="entry name" value="MacB_PCD"/>
</dbReference>
<evidence type="ECO:0000256" key="2">
    <source>
        <dbReference type="ARBA" id="ARBA00022475"/>
    </source>
</evidence>
<comment type="subcellular location">
    <subcellularLocation>
        <location evidence="1">Cell membrane</location>
        <topology evidence="1">Multi-pass membrane protein</topology>
    </subcellularLocation>
</comment>
<keyword evidence="3 7" id="KW-0812">Transmembrane</keyword>
<evidence type="ECO:0000259" key="9">
    <source>
        <dbReference type="Pfam" id="PF12704"/>
    </source>
</evidence>
<reference evidence="11" key="1">
    <citation type="journal article" date="2013" name="Stand. Genomic Sci.">
        <title>Complete genome sequence of Desulfocapsa sulfexigens, a marine deltaproteobacterium specialized in disproportionating inorganic sulfur compounds.</title>
        <authorList>
            <person name="Finster K.W."/>
            <person name="Kjeldsen K.U."/>
            <person name="Kube M."/>
            <person name="Reinhardt R."/>
            <person name="Mussmann M."/>
            <person name="Amann R."/>
            <person name="Schreiber L."/>
        </authorList>
    </citation>
    <scope>NUCLEOTIDE SEQUENCE [LARGE SCALE GENOMIC DNA]</scope>
    <source>
        <strain evidence="11">DSM 10523 / SB164P1</strain>
    </source>
</reference>
<proteinExistence type="inferred from homology"/>
<dbReference type="RefSeq" id="WP_015404401.1">
    <property type="nucleotide sequence ID" value="NC_020304.1"/>
</dbReference>
<evidence type="ECO:0000313" key="11">
    <source>
        <dbReference type="Proteomes" id="UP000011721"/>
    </source>
</evidence>
<protein>
    <submittedName>
        <fullName evidence="10">ABC-type antimicrobial peptide transport system, permease component</fullName>
    </submittedName>
</protein>
<gene>
    <name evidence="10" type="ordered locus">UWK_02172</name>
</gene>
<keyword evidence="11" id="KW-1185">Reference proteome</keyword>
<evidence type="ECO:0000256" key="5">
    <source>
        <dbReference type="ARBA" id="ARBA00023136"/>
    </source>
</evidence>
<sequence length="422" mass="46184">MIFTKYLREIKLGIKNLIQHKLRSSLTMLGMVFGVGSVIAMLAVGEGASKQALDEIRKLGSNNIIITAQKPADEQNQQNTRILMSIYGLLYEDVQRVSQSFLNVLKVVPVKIVRKEARLGERVMDMRILGTTPDWFELVRRPLIAGRTLSRYDLDNFCNVVVLTEHGARRLLATRSTIGQTIKLGSDYFEVIGVVRSENSQGGGLQSPDQQIDAYIPLNVAKATFGDVFTMSSAGSRTRELVELHQIIAEVDDTANVESTAAGIESMLKIFHKKKDYTISVPLALLRQAESTKRTFNIVLGSIAGISLLVGGIGIMNIMLASVTERTREIGIRRAIGAKRRQIIIQFLIETVVLSTTGGLIGIAIGIFIPWLITTMAKMPTVVTPSSVILSLGISSGIGIIFGLYPAIRAASLDPIIALRHE</sequence>
<feature type="transmembrane region" description="Helical" evidence="7">
    <location>
        <begin position="298"/>
        <end position="323"/>
    </location>
</feature>
<feature type="transmembrane region" description="Helical" evidence="7">
    <location>
        <begin position="344"/>
        <end position="373"/>
    </location>
</feature>
<evidence type="ECO:0000256" key="3">
    <source>
        <dbReference type="ARBA" id="ARBA00022692"/>
    </source>
</evidence>
<evidence type="ECO:0000259" key="8">
    <source>
        <dbReference type="Pfam" id="PF02687"/>
    </source>
</evidence>
<name>M1P5E4_DESSD</name>
<keyword evidence="5 7" id="KW-0472">Membrane</keyword>
<dbReference type="EMBL" id="CP003985">
    <property type="protein sequence ID" value="AGF78713.1"/>
    <property type="molecule type" value="Genomic_DNA"/>
</dbReference>
<organism evidence="10 11">
    <name type="scientific">Desulfocapsa sulfexigens (strain DSM 10523 / SB164P1)</name>
    <dbReference type="NCBI Taxonomy" id="1167006"/>
    <lineage>
        <taxon>Bacteria</taxon>
        <taxon>Pseudomonadati</taxon>
        <taxon>Thermodesulfobacteriota</taxon>
        <taxon>Desulfobulbia</taxon>
        <taxon>Desulfobulbales</taxon>
        <taxon>Desulfocapsaceae</taxon>
        <taxon>Desulfocapsa</taxon>
    </lineage>
</organism>
<dbReference type="PANTHER" id="PTHR30572:SF4">
    <property type="entry name" value="ABC TRANSPORTER PERMEASE YTRF"/>
    <property type="match status" value="1"/>
</dbReference>
<dbReference type="GO" id="GO:0005886">
    <property type="term" value="C:plasma membrane"/>
    <property type="evidence" value="ECO:0007669"/>
    <property type="project" value="UniProtKB-SubCell"/>
</dbReference>
<dbReference type="GO" id="GO:0022857">
    <property type="term" value="F:transmembrane transporter activity"/>
    <property type="evidence" value="ECO:0007669"/>
    <property type="project" value="TreeGrafter"/>
</dbReference>
<dbReference type="KEGG" id="dsf:UWK_02172"/>
<dbReference type="InterPro" id="IPR003838">
    <property type="entry name" value="ABC3_permease_C"/>
</dbReference>
<dbReference type="HOGENOM" id="CLU_000604_8_0_7"/>
<evidence type="ECO:0000256" key="7">
    <source>
        <dbReference type="SAM" id="Phobius"/>
    </source>
</evidence>
<dbReference type="Pfam" id="PF12704">
    <property type="entry name" value="MacB_PCD"/>
    <property type="match status" value="1"/>
</dbReference>
<keyword evidence="4 7" id="KW-1133">Transmembrane helix</keyword>
<evidence type="ECO:0000256" key="4">
    <source>
        <dbReference type="ARBA" id="ARBA00022989"/>
    </source>
</evidence>
<accession>M1P5E4</accession>
<evidence type="ECO:0000313" key="10">
    <source>
        <dbReference type="EMBL" id="AGF78713.1"/>
    </source>
</evidence>
<feature type="domain" description="MacB-like periplasmic core" evidence="9">
    <location>
        <begin position="24"/>
        <end position="265"/>
    </location>
</feature>
<feature type="domain" description="ABC3 transporter permease C-terminal" evidence="8">
    <location>
        <begin position="302"/>
        <end position="415"/>
    </location>
</feature>
<dbReference type="PANTHER" id="PTHR30572">
    <property type="entry name" value="MEMBRANE COMPONENT OF TRANSPORTER-RELATED"/>
    <property type="match status" value="1"/>
</dbReference>
<comment type="similarity">
    <text evidence="6">Belongs to the ABC-4 integral membrane protein family.</text>
</comment>
<feature type="transmembrane region" description="Helical" evidence="7">
    <location>
        <begin position="388"/>
        <end position="408"/>
    </location>
</feature>
<keyword evidence="2" id="KW-1003">Cell membrane</keyword>
<dbReference type="Proteomes" id="UP000011721">
    <property type="component" value="Chromosome"/>
</dbReference>
<evidence type="ECO:0000256" key="1">
    <source>
        <dbReference type="ARBA" id="ARBA00004651"/>
    </source>
</evidence>
<evidence type="ECO:0000256" key="6">
    <source>
        <dbReference type="ARBA" id="ARBA00038076"/>
    </source>
</evidence>
<dbReference type="InterPro" id="IPR050250">
    <property type="entry name" value="Macrolide_Exporter_MacB"/>
</dbReference>
<dbReference type="Pfam" id="PF02687">
    <property type="entry name" value="FtsX"/>
    <property type="match status" value="1"/>
</dbReference>
<dbReference type="eggNOG" id="COG0577">
    <property type="taxonomic scope" value="Bacteria"/>
</dbReference>
<dbReference type="AlphaFoldDB" id="M1P5E4"/>
<feature type="transmembrane region" description="Helical" evidence="7">
    <location>
        <begin position="25"/>
        <end position="44"/>
    </location>
</feature>
<dbReference type="STRING" id="1167006.UWK_02172"/>